<evidence type="ECO:0000256" key="5">
    <source>
        <dbReference type="ARBA" id="ARBA00022729"/>
    </source>
</evidence>
<dbReference type="PROSITE" id="PS50198">
    <property type="entry name" value="PPIC_PPIASE_2"/>
    <property type="match status" value="1"/>
</dbReference>
<comment type="caution">
    <text evidence="15">The sequence shown here is derived from an EMBL/GenBank/DDBJ whole genome shotgun (WGS) entry which is preliminary data.</text>
</comment>
<dbReference type="PANTHER" id="PTHR47245:SF1">
    <property type="entry name" value="FOLDASE PROTEIN PRSA"/>
    <property type="match status" value="1"/>
</dbReference>
<dbReference type="EMBL" id="JARMAB010000006">
    <property type="protein sequence ID" value="MED1202430.1"/>
    <property type="molecule type" value="Genomic_DNA"/>
</dbReference>
<sequence>MKKWVLSLSLAASMIGLAACGNSAADNSAVVKTSAGNITKDELYTAMKDKYGQQVLQQLVYEKVLSKKYSVSKSEIDKQVNQAKQQLGDQFDQALAQYGYKDENDFRNSIKLSLLQEKAATQNIKVTDKELKDYYNNIKPEIRASHILVSDEKTAESIKAQLDKGADFATLAKKYSQDTGSKNQGGDVGWFGTGKMDPAFEAAAYKLKVGQISNPVKSQYGWHIIKLTGEKTKEPFNKMKDEITQEVKDSKVTQTDIQNAMKNELKDAGVKIEDKDLKSTFDSLSQPAPTSTPGSGQ</sequence>
<evidence type="ECO:0000256" key="4">
    <source>
        <dbReference type="ARBA" id="ARBA00022475"/>
    </source>
</evidence>
<keyword evidence="16" id="KW-1185">Reference proteome</keyword>
<evidence type="ECO:0000256" key="12">
    <source>
        <dbReference type="SAM" id="MobiDB-lite"/>
    </source>
</evidence>
<dbReference type="InterPro" id="IPR050245">
    <property type="entry name" value="PrsA_foldase"/>
</dbReference>
<dbReference type="PROSITE" id="PS01096">
    <property type="entry name" value="PPIC_PPIASE_1"/>
    <property type="match status" value="1"/>
</dbReference>
<protein>
    <recommendedName>
        <fullName evidence="11">Foldase protein PrsA</fullName>
        <ecNumber evidence="11">5.2.1.8</ecNumber>
    </recommendedName>
</protein>
<keyword evidence="5 11" id="KW-0732">Signal</keyword>
<dbReference type="Gene3D" id="1.10.3120.10">
    <property type="entry name" value="Trigger factor, C-terminal domain"/>
    <property type="match status" value="1"/>
</dbReference>
<dbReference type="InterPro" id="IPR023059">
    <property type="entry name" value="Foldase_PrsA"/>
</dbReference>
<dbReference type="InterPro" id="IPR046357">
    <property type="entry name" value="PPIase_dom_sf"/>
</dbReference>
<keyword evidence="10 11" id="KW-0449">Lipoprotein</keyword>
<dbReference type="HAMAP" id="MF_01145">
    <property type="entry name" value="Foldase_PrsA"/>
    <property type="match status" value="1"/>
</dbReference>
<dbReference type="SUPFAM" id="SSF109998">
    <property type="entry name" value="Triger factor/SurA peptide-binding domain-like"/>
    <property type="match status" value="1"/>
</dbReference>
<evidence type="ECO:0000256" key="8">
    <source>
        <dbReference type="ARBA" id="ARBA00023139"/>
    </source>
</evidence>
<organism evidence="15 16">
    <name type="scientific">Heyndrickxia acidicola</name>
    <dbReference type="NCBI Taxonomy" id="209389"/>
    <lineage>
        <taxon>Bacteria</taxon>
        <taxon>Bacillati</taxon>
        <taxon>Bacillota</taxon>
        <taxon>Bacilli</taxon>
        <taxon>Bacillales</taxon>
        <taxon>Bacillaceae</taxon>
        <taxon>Heyndrickxia</taxon>
    </lineage>
</organism>
<evidence type="ECO:0000256" key="3">
    <source>
        <dbReference type="ARBA" id="ARBA00006071"/>
    </source>
</evidence>
<feature type="compositionally biased region" description="Polar residues" evidence="12">
    <location>
        <begin position="280"/>
        <end position="297"/>
    </location>
</feature>
<evidence type="ECO:0000313" key="15">
    <source>
        <dbReference type="EMBL" id="MED1202430.1"/>
    </source>
</evidence>
<dbReference type="InterPro" id="IPR000297">
    <property type="entry name" value="PPIase_PpiC"/>
</dbReference>
<dbReference type="InterPro" id="IPR037041">
    <property type="entry name" value="Trigger_fac_C_sf"/>
</dbReference>
<feature type="chain" id="PRO_5045293415" description="Foldase protein PrsA" evidence="13">
    <location>
        <begin position="19"/>
        <end position="297"/>
    </location>
</feature>
<evidence type="ECO:0000313" key="16">
    <source>
        <dbReference type="Proteomes" id="UP001341444"/>
    </source>
</evidence>
<evidence type="ECO:0000256" key="7">
    <source>
        <dbReference type="ARBA" id="ARBA00023136"/>
    </source>
</evidence>
<evidence type="ECO:0000256" key="6">
    <source>
        <dbReference type="ARBA" id="ARBA00023110"/>
    </source>
</evidence>
<keyword evidence="4 11" id="KW-1003">Cell membrane</keyword>
<evidence type="ECO:0000256" key="11">
    <source>
        <dbReference type="HAMAP-Rule" id="MF_01145"/>
    </source>
</evidence>
<dbReference type="GO" id="GO:0003755">
    <property type="term" value="F:peptidyl-prolyl cis-trans isomerase activity"/>
    <property type="evidence" value="ECO:0007669"/>
    <property type="project" value="UniProtKB-EC"/>
</dbReference>
<keyword evidence="9 11" id="KW-0413">Isomerase</keyword>
<reference evidence="15 16" key="1">
    <citation type="submission" date="2023-03" db="EMBL/GenBank/DDBJ databases">
        <title>Bacillus Genome Sequencing.</title>
        <authorList>
            <person name="Dunlap C."/>
        </authorList>
    </citation>
    <scope>NUCLEOTIDE SEQUENCE [LARGE SCALE GENOMIC DNA]</scope>
    <source>
        <strain evidence="15 16">B-23453</strain>
    </source>
</reference>
<dbReference type="Pfam" id="PF00639">
    <property type="entry name" value="Rotamase"/>
    <property type="match status" value="1"/>
</dbReference>
<feature type="signal peptide" evidence="13">
    <location>
        <begin position="1"/>
        <end position="18"/>
    </location>
</feature>
<dbReference type="InterPro" id="IPR023058">
    <property type="entry name" value="PPIase_PpiC_CS"/>
</dbReference>
<evidence type="ECO:0000256" key="1">
    <source>
        <dbReference type="ARBA" id="ARBA00000971"/>
    </source>
</evidence>
<accession>A0ABU6MD35</accession>
<gene>
    <name evidence="11" type="primary">prsA</name>
    <name evidence="15" type="ORF">P4T90_04905</name>
</gene>
<dbReference type="Gene3D" id="3.10.50.40">
    <property type="match status" value="1"/>
</dbReference>
<keyword evidence="8 11" id="KW-0564">Palmitate</keyword>
<dbReference type="SUPFAM" id="SSF54534">
    <property type="entry name" value="FKBP-like"/>
    <property type="match status" value="1"/>
</dbReference>
<dbReference type="PANTHER" id="PTHR47245">
    <property type="entry name" value="PEPTIDYLPROLYL ISOMERASE"/>
    <property type="match status" value="1"/>
</dbReference>
<dbReference type="InterPro" id="IPR027304">
    <property type="entry name" value="Trigger_fact/SurA_dom_sf"/>
</dbReference>
<dbReference type="EC" id="5.2.1.8" evidence="11"/>
<evidence type="ECO:0000256" key="13">
    <source>
        <dbReference type="SAM" id="SignalP"/>
    </source>
</evidence>
<keyword evidence="6 11" id="KW-0697">Rotamase</keyword>
<comment type="catalytic activity">
    <reaction evidence="1 11">
        <text>[protein]-peptidylproline (omega=180) = [protein]-peptidylproline (omega=0)</text>
        <dbReference type="Rhea" id="RHEA:16237"/>
        <dbReference type="Rhea" id="RHEA-COMP:10747"/>
        <dbReference type="Rhea" id="RHEA-COMP:10748"/>
        <dbReference type="ChEBI" id="CHEBI:83833"/>
        <dbReference type="ChEBI" id="CHEBI:83834"/>
        <dbReference type="EC" id="5.2.1.8"/>
    </reaction>
</comment>
<feature type="region of interest" description="Disordered" evidence="12">
    <location>
        <begin position="277"/>
        <end position="297"/>
    </location>
</feature>
<comment type="similarity">
    <text evidence="3 11">Belongs to the PrsA family.</text>
</comment>
<keyword evidence="7 11" id="KW-0472">Membrane</keyword>
<dbReference type="Proteomes" id="UP001341444">
    <property type="component" value="Unassembled WGS sequence"/>
</dbReference>
<evidence type="ECO:0000256" key="9">
    <source>
        <dbReference type="ARBA" id="ARBA00023235"/>
    </source>
</evidence>
<proteinExistence type="inferred from homology"/>
<evidence type="ECO:0000256" key="10">
    <source>
        <dbReference type="ARBA" id="ARBA00023288"/>
    </source>
</evidence>
<name>A0ABU6MD35_9BACI</name>
<comment type="subcellular location">
    <subcellularLocation>
        <location evidence="2 11">Cell membrane</location>
        <topology evidence="2 11">Lipid-anchor</topology>
    </subcellularLocation>
</comment>
<feature type="domain" description="PpiC" evidence="14">
    <location>
        <begin position="139"/>
        <end position="229"/>
    </location>
</feature>
<comment type="function">
    <text evidence="11">Plays a major role in protein secretion by helping the post-translocational extracellular folding of several secreted proteins.</text>
</comment>
<evidence type="ECO:0000256" key="2">
    <source>
        <dbReference type="ARBA" id="ARBA00004193"/>
    </source>
</evidence>
<dbReference type="PROSITE" id="PS51257">
    <property type="entry name" value="PROKAR_LIPOPROTEIN"/>
    <property type="match status" value="1"/>
</dbReference>
<evidence type="ECO:0000259" key="14">
    <source>
        <dbReference type="PROSITE" id="PS50198"/>
    </source>
</evidence>
<dbReference type="RefSeq" id="WP_066265793.1">
    <property type="nucleotide sequence ID" value="NZ_JARMAB010000006.1"/>
</dbReference>